<evidence type="ECO:0000256" key="1">
    <source>
        <dbReference type="SAM" id="MobiDB-lite"/>
    </source>
</evidence>
<keyword evidence="3" id="KW-1185">Reference proteome</keyword>
<evidence type="ECO:0008006" key="4">
    <source>
        <dbReference type="Google" id="ProtNLM"/>
    </source>
</evidence>
<dbReference type="PANTHER" id="PTHR35046:SF9">
    <property type="entry name" value="RNA-DIRECTED DNA POLYMERASE"/>
    <property type="match status" value="1"/>
</dbReference>
<feature type="compositionally biased region" description="Low complexity" evidence="1">
    <location>
        <begin position="111"/>
        <end position="125"/>
    </location>
</feature>
<proteinExistence type="predicted"/>
<dbReference type="AlphaFoldDB" id="A0A371HJC6"/>
<evidence type="ECO:0000313" key="2">
    <source>
        <dbReference type="EMBL" id="RDY02897.1"/>
    </source>
</evidence>
<gene>
    <name evidence="2" type="ORF">CR513_13589</name>
</gene>
<protein>
    <recommendedName>
        <fullName evidence="4">Retrotransposon gag domain-containing protein</fullName>
    </recommendedName>
</protein>
<feature type="non-terminal residue" evidence="2">
    <location>
        <position position="1"/>
    </location>
</feature>
<comment type="caution">
    <text evidence="2">The sequence shown here is derived from an EMBL/GenBank/DDBJ whole genome shotgun (WGS) entry which is preliminary data.</text>
</comment>
<feature type="region of interest" description="Disordered" evidence="1">
    <location>
        <begin position="107"/>
        <end position="128"/>
    </location>
</feature>
<dbReference type="OrthoDB" id="1719899at2759"/>
<name>A0A371HJC6_MUCPR</name>
<reference evidence="2" key="1">
    <citation type="submission" date="2018-05" db="EMBL/GenBank/DDBJ databases">
        <title>Draft genome of Mucuna pruriens seed.</title>
        <authorList>
            <person name="Nnadi N.E."/>
            <person name="Vos R."/>
            <person name="Hasami M.H."/>
            <person name="Devisetty U.K."/>
            <person name="Aguiy J.C."/>
        </authorList>
    </citation>
    <scope>NUCLEOTIDE SEQUENCE [LARGE SCALE GENOMIC DNA]</scope>
    <source>
        <strain evidence="2">JCA_2017</strain>
    </source>
</reference>
<sequence length="176" mass="19908">MARFLHDLNREIQDIVELQQYATIGELVYQAIKVEMKIKRNLILMVMQGVRRGMKIGLGRTKVLRRGEEKEPTSPSDSKSSSIKCFKFLGKGHISSQCPNRRTIVLRENGEVSSESTHEGSTSSSEKTHFEGNLLMLRRLVSNLVGEETKNQSETIFHSRCLILCKLCSLIIDEGV</sequence>
<dbReference type="PANTHER" id="PTHR35046">
    <property type="entry name" value="ZINC KNUCKLE (CCHC-TYPE) FAMILY PROTEIN"/>
    <property type="match status" value="1"/>
</dbReference>
<organism evidence="2 3">
    <name type="scientific">Mucuna pruriens</name>
    <name type="common">Velvet bean</name>
    <name type="synonym">Dolichos pruriens</name>
    <dbReference type="NCBI Taxonomy" id="157652"/>
    <lineage>
        <taxon>Eukaryota</taxon>
        <taxon>Viridiplantae</taxon>
        <taxon>Streptophyta</taxon>
        <taxon>Embryophyta</taxon>
        <taxon>Tracheophyta</taxon>
        <taxon>Spermatophyta</taxon>
        <taxon>Magnoliopsida</taxon>
        <taxon>eudicotyledons</taxon>
        <taxon>Gunneridae</taxon>
        <taxon>Pentapetalae</taxon>
        <taxon>rosids</taxon>
        <taxon>fabids</taxon>
        <taxon>Fabales</taxon>
        <taxon>Fabaceae</taxon>
        <taxon>Papilionoideae</taxon>
        <taxon>50 kb inversion clade</taxon>
        <taxon>NPAAA clade</taxon>
        <taxon>indigoferoid/millettioid clade</taxon>
        <taxon>Phaseoleae</taxon>
        <taxon>Mucuna</taxon>
    </lineage>
</organism>
<accession>A0A371HJC6</accession>
<dbReference type="Proteomes" id="UP000257109">
    <property type="component" value="Unassembled WGS sequence"/>
</dbReference>
<evidence type="ECO:0000313" key="3">
    <source>
        <dbReference type="Proteomes" id="UP000257109"/>
    </source>
</evidence>
<feature type="region of interest" description="Disordered" evidence="1">
    <location>
        <begin position="61"/>
        <end position="81"/>
    </location>
</feature>
<feature type="non-terminal residue" evidence="2">
    <location>
        <position position="176"/>
    </location>
</feature>
<dbReference type="EMBL" id="QJKJ01002437">
    <property type="protein sequence ID" value="RDY02897.1"/>
    <property type="molecule type" value="Genomic_DNA"/>
</dbReference>